<evidence type="ECO:0000256" key="7">
    <source>
        <dbReference type="SAM" id="MobiDB-lite"/>
    </source>
</evidence>
<feature type="transmembrane region" description="Helical" evidence="8">
    <location>
        <begin position="81"/>
        <end position="101"/>
    </location>
</feature>
<feature type="transmembrane region" description="Helical" evidence="8">
    <location>
        <begin position="430"/>
        <end position="455"/>
    </location>
</feature>
<feature type="transmembrane region" description="Helical" evidence="8">
    <location>
        <begin position="333"/>
        <end position="354"/>
    </location>
</feature>
<feature type="transmembrane region" description="Helical" evidence="8">
    <location>
        <begin position="476"/>
        <end position="492"/>
    </location>
</feature>
<evidence type="ECO:0000259" key="9">
    <source>
        <dbReference type="Pfam" id="PF00324"/>
    </source>
</evidence>
<accession>A0A815C723</accession>
<evidence type="ECO:0000313" key="10">
    <source>
        <dbReference type="EMBL" id="CAF1279452.1"/>
    </source>
</evidence>
<feature type="transmembrane region" description="Helical" evidence="8">
    <location>
        <begin position="375"/>
        <end position="396"/>
    </location>
</feature>
<gene>
    <name evidence="10" type="ORF">VCS650_LOCUS29880</name>
</gene>
<evidence type="ECO:0000256" key="3">
    <source>
        <dbReference type="ARBA" id="ARBA00022692"/>
    </source>
</evidence>
<feature type="domain" description="Amino acid permease/ SLC12A" evidence="9">
    <location>
        <begin position="283"/>
        <end position="608"/>
    </location>
</feature>
<keyword evidence="6 8" id="KW-0472">Membrane</keyword>
<feature type="transmembrane region" description="Helical" evidence="8">
    <location>
        <begin position="156"/>
        <end position="181"/>
    </location>
</feature>
<dbReference type="GO" id="GO:0015171">
    <property type="term" value="F:amino acid transmembrane transporter activity"/>
    <property type="evidence" value="ECO:0007669"/>
    <property type="project" value="TreeGrafter"/>
</dbReference>
<evidence type="ECO:0000256" key="1">
    <source>
        <dbReference type="ARBA" id="ARBA00004141"/>
    </source>
</evidence>
<comment type="caution">
    <text evidence="10">The sequence shown here is derived from an EMBL/GenBank/DDBJ whole genome shotgun (WGS) entry which is preliminary data.</text>
</comment>
<dbReference type="Pfam" id="PF00324">
    <property type="entry name" value="AA_permease"/>
    <property type="match status" value="1"/>
</dbReference>
<keyword evidence="3 8" id="KW-0812">Transmembrane</keyword>
<dbReference type="PANTHER" id="PTHR43341">
    <property type="entry name" value="AMINO ACID PERMEASE"/>
    <property type="match status" value="1"/>
</dbReference>
<dbReference type="Pfam" id="PF13520">
    <property type="entry name" value="AA_permease_2"/>
    <property type="match status" value="1"/>
</dbReference>
<dbReference type="GO" id="GO:0016020">
    <property type="term" value="C:membrane"/>
    <property type="evidence" value="ECO:0007669"/>
    <property type="project" value="UniProtKB-SubCell"/>
</dbReference>
<dbReference type="InterPro" id="IPR004840">
    <property type="entry name" value="Amino_acid_permease_CS"/>
</dbReference>
<dbReference type="AlphaFoldDB" id="A0A815C723"/>
<feature type="region of interest" description="Disordered" evidence="7">
    <location>
        <begin position="50"/>
        <end position="69"/>
    </location>
</feature>
<dbReference type="InterPro" id="IPR004841">
    <property type="entry name" value="AA-permease/SLC12A_dom"/>
</dbReference>
<reference evidence="10" key="1">
    <citation type="submission" date="2021-02" db="EMBL/GenBank/DDBJ databases">
        <authorList>
            <person name="Nowell W R."/>
        </authorList>
    </citation>
    <scope>NUCLEOTIDE SEQUENCE</scope>
</reference>
<dbReference type="OrthoDB" id="10035131at2759"/>
<feature type="transmembrane region" description="Helical" evidence="8">
    <location>
        <begin position="582"/>
        <end position="600"/>
    </location>
</feature>
<proteinExistence type="predicted"/>
<feature type="transmembrane region" description="Helical" evidence="8">
    <location>
        <begin position="547"/>
        <end position="570"/>
    </location>
</feature>
<feature type="compositionally biased region" description="Polar residues" evidence="7">
    <location>
        <begin position="50"/>
        <end position="66"/>
    </location>
</feature>
<feature type="transmembrane region" description="Helical" evidence="8">
    <location>
        <begin position="218"/>
        <end position="239"/>
    </location>
</feature>
<keyword evidence="5 8" id="KW-1133">Transmembrane helix</keyword>
<evidence type="ECO:0000256" key="2">
    <source>
        <dbReference type="ARBA" id="ARBA00022448"/>
    </source>
</evidence>
<dbReference type="PANTHER" id="PTHR43341:SF1">
    <property type="entry name" value="GENERAL AMINO-ACID PERMEASE GAP1"/>
    <property type="match status" value="1"/>
</dbReference>
<evidence type="ECO:0000313" key="11">
    <source>
        <dbReference type="Proteomes" id="UP000663891"/>
    </source>
</evidence>
<dbReference type="Proteomes" id="UP000663891">
    <property type="component" value="Unassembled WGS sequence"/>
</dbReference>
<evidence type="ECO:0000256" key="8">
    <source>
        <dbReference type="SAM" id="Phobius"/>
    </source>
</evidence>
<sequence>MTTRLSIVEADNSWHASTDDIRAEIINRSYTDPKRNVCQRMIDSFKRAPSSKNTSIEMEETTSAGDQNGLHRTLKNRHLQMIAIGGSIGTGLFIGSGLALANGGPAALVICFVTIGCMLFNVCMALAELSVVFPVSGSFAAHSSRFLDPAWGFAMGWNYGLGGLTTMPLELTAAGLVINYWTTSINVAVWITVFLIALLIINLFGVRGYGEVEFFMSLVKVIAVIGFIILGIVLIFGGGPHHEYIGGRYWRDPGSFANGFKGVCSVFVVAGFAFGGTELVGLAAAVEFFMSLVKVIAVIGFIILGIVLIFGGGPHHEYIGGRYWRDPGSFANGFKGVCSVFVVAGFAFGGTELVGLAAAETDNPRKTIPAATKQVFWRISIFYVVSLTIIGCLVPYTSKRLLSGTSSYDASASPFVIAIENAGIKVLPSIFNAVILCAVLSVGNASVYGATRTLCALAENSQAPKIFSYIDRKGRPISAVVLSMLLGLIAYINCTKTGTQVFNWLLTLGGLSTFFTWGSICACHIMFRLAWKAQGHTLDELAFKVPLGIWGSCFGLLLNILCLIAQFYLSVFPLNSPSSAKAFFEAYLAAPIILTFYLVWKIWKRTPFMRPSTIDLDTGRRLLDAQQLIDEEKTERGNWPIWKRIFHIFF</sequence>
<dbReference type="PIRSF" id="PIRSF006060">
    <property type="entry name" value="AA_transporter"/>
    <property type="match status" value="1"/>
</dbReference>
<evidence type="ECO:0000256" key="4">
    <source>
        <dbReference type="ARBA" id="ARBA00022970"/>
    </source>
</evidence>
<dbReference type="Gene3D" id="1.20.1740.10">
    <property type="entry name" value="Amino acid/polyamine transporter I"/>
    <property type="match status" value="2"/>
</dbReference>
<protein>
    <recommendedName>
        <fullName evidence="9">Amino acid permease/ SLC12A domain-containing protein</fullName>
    </recommendedName>
</protein>
<dbReference type="EMBL" id="CAJNON010000472">
    <property type="protein sequence ID" value="CAF1279452.1"/>
    <property type="molecule type" value="Genomic_DNA"/>
</dbReference>
<feature type="transmembrane region" description="Helical" evidence="8">
    <location>
        <begin position="504"/>
        <end position="527"/>
    </location>
</feature>
<organism evidence="10 11">
    <name type="scientific">Adineta steineri</name>
    <dbReference type="NCBI Taxonomy" id="433720"/>
    <lineage>
        <taxon>Eukaryota</taxon>
        <taxon>Metazoa</taxon>
        <taxon>Spiralia</taxon>
        <taxon>Gnathifera</taxon>
        <taxon>Rotifera</taxon>
        <taxon>Eurotatoria</taxon>
        <taxon>Bdelloidea</taxon>
        <taxon>Adinetida</taxon>
        <taxon>Adinetidae</taxon>
        <taxon>Adineta</taxon>
    </lineage>
</organism>
<dbReference type="PROSITE" id="PS00218">
    <property type="entry name" value="AMINO_ACID_PERMEASE_1"/>
    <property type="match status" value="1"/>
</dbReference>
<dbReference type="InterPro" id="IPR002293">
    <property type="entry name" value="AA/rel_permease1"/>
</dbReference>
<name>A0A815C723_9BILA</name>
<feature type="transmembrane region" description="Helical" evidence="8">
    <location>
        <begin position="187"/>
        <end position="206"/>
    </location>
</feature>
<keyword evidence="4" id="KW-0029">Amino-acid transport</keyword>
<feature type="transmembrane region" description="Helical" evidence="8">
    <location>
        <begin position="259"/>
        <end position="285"/>
    </location>
</feature>
<evidence type="ECO:0000256" key="5">
    <source>
        <dbReference type="ARBA" id="ARBA00022989"/>
    </source>
</evidence>
<feature type="transmembrane region" description="Helical" evidence="8">
    <location>
        <begin position="107"/>
        <end position="135"/>
    </location>
</feature>
<keyword evidence="2" id="KW-0813">Transport</keyword>
<comment type="subcellular location">
    <subcellularLocation>
        <location evidence="1">Membrane</location>
        <topology evidence="1">Multi-pass membrane protein</topology>
    </subcellularLocation>
</comment>
<dbReference type="InterPro" id="IPR050524">
    <property type="entry name" value="APC_YAT"/>
</dbReference>
<evidence type="ECO:0000256" key="6">
    <source>
        <dbReference type="ARBA" id="ARBA00023136"/>
    </source>
</evidence>
<feature type="transmembrane region" description="Helical" evidence="8">
    <location>
        <begin position="292"/>
        <end position="313"/>
    </location>
</feature>